<keyword evidence="1" id="KW-0812">Transmembrane</keyword>
<dbReference type="Proteomes" id="UP000321954">
    <property type="component" value="Chromosome"/>
</dbReference>
<evidence type="ECO:0000313" key="2">
    <source>
        <dbReference type="EMBL" id="QED39028.1"/>
    </source>
</evidence>
<evidence type="ECO:0000256" key="1">
    <source>
        <dbReference type="SAM" id="Phobius"/>
    </source>
</evidence>
<dbReference type="PANTHER" id="PTHR37804">
    <property type="entry name" value="CDAA REGULATORY PROTEIN CDAR"/>
    <property type="match status" value="1"/>
</dbReference>
<dbReference type="PANTHER" id="PTHR37804:SF1">
    <property type="entry name" value="CDAA REGULATORY PROTEIN CDAR"/>
    <property type="match status" value="1"/>
</dbReference>
<sequence>MSKKKKQGKPWIKRGPLKTFLFFLGFSTVIWIFVQFAKQYTVPVELPLTYINVPKDKLLVDQNPASLNLRVKDYGFNIARFKMFPPALRIDVSDSREDNRQLVYDLEQQKPALLAQLNLDFENVTFLQNNLRINFEQKAVKTVSIVPNIELGFAVGYSALEEVKLQPDTMRVSGPQSILDTLEEVRTVQLKINNISNDLQGSIKLDKGGLEKVTFFQEEVNYSLRTDKFTEGRIEIPIELQNVPKGYNVVIFPKEVAVFYQVSLNDFEKIKSTAFKVVVDFRNELPKEGFLLAQVIQKPSLVNNVRLNEKKIQFVVKR</sequence>
<reference evidence="2 3" key="1">
    <citation type="submission" date="2019-08" db="EMBL/GenBank/DDBJ databases">
        <title>Antarcticibacterium arcticum sp. nov., a bacterium isolated from marine sediment of the Canadian Beaufort Sea.</title>
        <authorList>
            <person name="Lee Y.M."/>
            <person name="Baek K."/>
            <person name="Lee D.-H."/>
            <person name="Shin S.C."/>
            <person name="Jin Y.K."/>
            <person name="Park Y."/>
        </authorList>
    </citation>
    <scope>NUCLEOTIDE SEQUENCE [LARGE SCALE GENOMIC DNA]</scope>
    <source>
        <strain evidence="2 3">PAMC 28998</strain>
    </source>
</reference>
<dbReference type="EMBL" id="CP042476">
    <property type="protein sequence ID" value="QED39028.1"/>
    <property type="molecule type" value="Genomic_DNA"/>
</dbReference>
<keyword evidence="1" id="KW-0472">Membrane</keyword>
<feature type="transmembrane region" description="Helical" evidence="1">
    <location>
        <begin position="20"/>
        <end position="37"/>
    </location>
</feature>
<evidence type="ECO:0000313" key="3">
    <source>
        <dbReference type="Proteomes" id="UP000321954"/>
    </source>
</evidence>
<proteinExistence type="predicted"/>
<dbReference type="AlphaFoldDB" id="A0A5B8YP42"/>
<dbReference type="Gene3D" id="2.170.120.40">
    <property type="entry name" value="YbbR-like domain"/>
    <property type="match status" value="1"/>
</dbReference>
<organism evidence="2 3">
    <name type="scientific">Antarcticibacterium arcticum</name>
    <dbReference type="NCBI Taxonomy" id="2585771"/>
    <lineage>
        <taxon>Bacteria</taxon>
        <taxon>Pseudomonadati</taxon>
        <taxon>Bacteroidota</taxon>
        <taxon>Flavobacteriia</taxon>
        <taxon>Flavobacteriales</taxon>
        <taxon>Flavobacteriaceae</taxon>
        <taxon>Antarcticibacterium</taxon>
    </lineage>
</organism>
<keyword evidence="1" id="KW-1133">Transmembrane helix</keyword>
<name>A0A5B8YP42_9FLAO</name>
<gene>
    <name evidence="2" type="ORF">FK178_01050</name>
</gene>
<protein>
    <submittedName>
        <fullName evidence="2">YbbR-like domain-containing protein</fullName>
    </submittedName>
</protein>
<accession>A0A5B8YP42</accession>
<keyword evidence="3" id="KW-1185">Reference proteome</keyword>
<dbReference type="KEGG" id="anp:FK178_01050"/>
<dbReference type="Gene3D" id="2.170.120.30">
    <property type="match status" value="1"/>
</dbReference>
<dbReference type="OrthoDB" id="1150187at2"/>
<dbReference type="InterPro" id="IPR053154">
    <property type="entry name" value="c-di-AMP_regulator"/>
</dbReference>